<dbReference type="Ensembl" id="ENSNMLT00000010305.1">
    <property type="protein sequence ID" value="ENSNMLP00000009100.1"/>
    <property type="gene ID" value="ENSNMLG00000006367.1"/>
</dbReference>
<feature type="domain" description="PX" evidence="1">
    <location>
        <begin position="1"/>
        <end position="139"/>
    </location>
</feature>
<reference evidence="2" key="2">
    <citation type="submission" date="2025-09" db="UniProtKB">
        <authorList>
            <consortium name="Ensembl"/>
        </authorList>
    </citation>
    <scope>IDENTIFICATION</scope>
</reference>
<dbReference type="PROSITE" id="PS50195">
    <property type="entry name" value="PX"/>
    <property type="match status" value="1"/>
</dbReference>
<evidence type="ECO:0000313" key="3">
    <source>
        <dbReference type="Proteomes" id="UP000694523"/>
    </source>
</evidence>
<name>A0A8C6WIC4_9GOBI</name>
<dbReference type="InterPro" id="IPR036871">
    <property type="entry name" value="PX_dom_sf"/>
</dbReference>
<evidence type="ECO:0000313" key="2">
    <source>
        <dbReference type="Ensembl" id="ENSNMLP00000009100.1"/>
    </source>
</evidence>
<organism evidence="2 3">
    <name type="scientific">Neogobius melanostomus</name>
    <name type="common">round goby</name>
    <dbReference type="NCBI Taxonomy" id="47308"/>
    <lineage>
        <taxon>Eukaryota</taxon>
        <taxon>Metazoa</taxon>
        <taxon>Chordata</taxon>
        <taxon>Craniata</taxon>
        <taxon>Vertebrata</taxon>
        <taxon>Euteleostomi</taxon>
        <taxon>Actinopterygii</taxon>
        <taxon>Neopterygii</taxon>
        <taxon>Teleostei</taxon>
        <taxon>Neoteleostei</taxon>
        <taxon>Acanthomorphata</taxon>
        <taxon>Gobiaria</taxon>
        <taxon>Gobiiformes</taxon>
        <taxon>Gobioidei</taxon>
        <taxon>Gobiidae</taxon>
        <taxon>Benthophilinae</taxon>
        <taxon>Neogobiini</taxon>
        <taxon>Neogobius</taxon>
    </lineage>
</organism>
<protein>
    <submittedName>
        <fullName evidence="2">Si:dkey-28n18.9</fullName>
    </submittedName>
</protein>
<dbReference type="SUPFAM" id="SSF64268">
    <property type="entry name" value="PX domain"/>
    <property type="match status" value="1"/>
</dbReference>
<dbReference type="SMART" id="SM00312">
    <property type="entry name" value="PX"/>
    <property type="match status" value="1"/>
</dbReference>
<dbReference type="Pfam" id="PF00787">
    <property type="entry name" value="PX"/>
    <property type="match status" value="1"/>
</dbReference>
<dbReference type="Proteomes" id="UP000694523">
    <property type="component" value="Unplaced"/>
</dbReference>
<reference evidence="2" key="1">
    <citation type="submission" date="2025-08" db="UniProtKB">
        <authorList>
            <consortium name="Ensembl"/>
        </authorList>
    </citation>
    <scope>IDENTIFICATION</scope>
</reference>
<evidence type="ECO:0000259" key="1">
    <source>
        <dbReference type="PROSITE" id="PS50195"/>
    </source>
</evidence>
<dbReference type="Gene3D" id="3.30.1520.10">
    <property type="entry name" value="Phox-like domain"/>
    <property type="match status" value="1"/>
</dbReference>
<keyword evidence="3" id="KW-1185">Reference proteome</keyword>
<sequence length="240" mass="27145">MMEEVKEGSVLSVHANSIKVTEVVKEGDNLTFIIISQKLSGTGEYHVARTYEDFEWLQQNLFSQEDVPGIQGVIFPPLPAKAQINAPAKVMKQLGILALGEWKPYSAALEKFLLQVASHSVLCKNKAVEDFLTSTGPPGRQRTKKNIFNRLSQAMEEMRKEGHKDVDDFFQTERDLNHNLTNCTKLVAEKFLDVVQTEQKIAVAWGTSLHPCSCVWSQETTRTHRRSPEFVKISLKFLAR</sequence>
<accession>A0A8C6WIC4</accession>
<proteinExistence type="predicted"/>
<dbReference type="PANTHER" id="PTHR45850">
    <property type="entry name" value="SORTING NEXIN FAMILY MEMBER"/>
    <property type="match status" value="1"/>
</dbReference>
<dbReference type="AlphaFoldDB" id="A0A8C6WIC4"/>
<dbReference type="GO" id="GO:0035091">
    <property type="term" value="F:phosphatidylinositol binding"/>
    <property type="evidence" value="ECO:0007669"/>
    <property type="project" value="InterPro"/>
</dbReference>
<dbReference type="PANTHER" id="PTHR45850:SF2">
    <property type="entry name" value="SORTING NEXIN-5-LIKE"/>
    <property type="match status" value="1"/>
</dbReference>
<dbReference type="InterPro" id="IPR001683">
    <property type="entry name" value="PX_dom"/>
</dbReference>